<reference evidence="2" key="1">
    <citation type="journal article" date="2014" name="Science">
        <title>Ancient hybridizations among the ancestral genomes of bread wheat.</title>
        <authorList>
            <consortium name="International Wheat Genome Sequencing Consortium,"/>
            <person name="Marcussen T."/>
            <person name="Sandve S.R."/>
            <person name="Heier L."/>
            <person name="Spannagl M."/>
            <person name="Pfeifer M."/>
            <person name="Jakobsen K.S."/>
            <person name="Wulff B.B."/>
            <person name="Steuernagel B."/>
            <person name="Mayer K.F."/>
            <person name="Olsen O.A."/>
        </authorList>
    </citation>
    <scope>NUCLEOTIDE SEQUENCE [LARGE SCALE GENOMIC DNA]</scope>
    <source>
        <strain evidence="2">cv. AL8/78</strain>
    </source>
</reference>
<accession>A0A452XC11</accession>
<evidence type="ECO:0008006" key="3">
    <source>
        <dbReference type="Google" id="ProtNLM"/>
    </source>
</evidence>
<reference evidence="2" key="2">
    <citation type="journal article" date="2017" name="Nat. Plants">
        <title>The Aegilops tauschii genome reveals multiple impacts of transposons.</title>
        <authorList>
            <person name="Zhao G."/>
            <person name="Zou C."/>
            <person name="Li K."/>
            <person name="Wang K."/>
            <person name="Li T."/>
            <person name="Gao L."/>
            <person name="Zhang X."/>
            <person name="Wang H."/>
            <person name="Yang Z."/>
            <person name="Liu X."/>
            <person name="Jiang W."/>
            <person name="Mao L."/>
            <person name="Kong X."/>
            <person name="Jiao Y."/>
            <person name="Jia J."/>
        </authorList>
    </citation>
    <scope>NUCLEOTIDE SEQUENCE [LARGE SCALE GENOMIC DNA]</scope>
    <source>
        <strain evidence="2">cv. AL8/78</strain>
    </source>
</reference>
<dbReference type="InterPro" id="IPR036691">
    <property type="entry name" value="Endo/exonu/phosph_ase_sf"/>
</dbReference>
<proteinExistence type="predicted"/>
<evidence type="ECO:0000313" key="1">
    <source>
        <dbReference type="EnsemblPlants" id="AET0Gv20018900.3"/>
    </source>
</evidence>
<dbReference type="Proteomes" id="UP000015105">
    <property type="component" value="Unassembled WGS sequence"/>
</dbReference>
<dbReference type="Gramene" id="AET0Gv20018900.3">
    <property type="protein sequence ID" value="AET0Gv20018900.3"/>
    <property type="gene ID" value="AET0Gv20018900"/>
</dbReference>
<name>A0A452XC11_AEGTS</name>
<dbReference type="AlphaFoldDB" id="A0A452XC11"/>
<dbReference type="EnsemblPlants" id="AET0Gv20018900.3">
    <property type="protein sequence ID" value="AET0Gv20018900.3"/>
    <property type="gene ID" value="AET0Gv20018900"/>
</dbReference>
<dbReference type="SUPFAM" id="SSF56219">
    <property type="entry name" value="DNase I-like"/>
    <property type="match status" value="1"/>
</dbReference>
<evidence type="ECO:0000313" key="2">
    <source>
        <dbReference type="Proteomes" id="UP000015105"/>
    </source>
</evidence>
<dbReference type="Gene3D" id="3.60.10.10">
    <property type="entry name" value="Endonuclease/exonuclease/phosphatase"/>
    <property type="match status" value="1"/>
</dbReference>
<sequence length="116" mass="13042">CPGVKQPLHGGLMRTLFLNICGFGQDGRRCQLIEYMRDEHIDIVAIQETMQTDFTLAELEHLSTHLFAWHWLPSSGIAGHSGGILLGVKDATFEVGSMDRGEFFVSMEIFERALNF</sequence>
<keyword evidence="2" id="KW-1185">Reference proteome</keyword>
<protein>
    <recommendedName>
        <fullName evidence="3">Endonuclease/exonuclease/phosphatase domain-containing protein</fullName>
    </recommendedName>
</protein>
<reference evidence="1" key="3">
    <citation type="submission" date="2019-03" db="UniProtKB">
        <authorList>
            <consortium name="EnsemblPlants"/>
        </authorList>
    </citation>
    <scope>IDENTIFICATION</scope>
</reference>
<organism evidence="1 2">
    <name type="scientific">Aegilops tauschii subsp. strangulata</name>
    <name type="common">Goatgrass</name>
    <dbReference type="NCBI Taxonomy" id="200361"/>
    <lineage>
        <taxon>Eukaryota</taxon>
        <taxon>Viridiplantae</taxon>
        <taxon>Streptophyta</taxon>
        <taxon>Embryophyta</taxon>
        <taxon>Tracheophyta</taxon>
        <taxon>Spermatophyta</taxon>
        <taxon>Magnoliopsida</taxon>
        <taxon>Liliopsida</taxon>
        <taxon>Poales</taxon>
        <taxon>Poaceae</taxon>
        <taxon>BOP clade</taxon>
        <taxon>Pooideae</taxon>
        <taxon>Triticodae</taxon>
        <taxon>Triticeae</taxon>
        <taxon>Triticinae</taxon>
        <taxon>Aegilops</taxon>
    </lineage>
</organism>